<keyword evidence="2" id="KW-0812">Transmembrane</keyword>
<evidence type="ECO:0000259" key="3">
    <source>
        <dbReference type="Pfam" id="PF26002"/>
    </source>
</evidence>
<evidence type="ECO:0000256" key="2">
    <source>
        <dbReference type="SAM" id="Phobius"/>
    </source>
</evidence>
<dbReference type="PANTHER" id="PTHR30386">
    <property type="entry name" value="MEMBRANE FUSION SUBUNIT OF EMRAB-TOLC MULTIDRUG EFFLUX PUMP"/>
    <property type="match status" value="1"/>
</dbReference>
<dbReference type="Proteomes" id="UP000268553">
    <property type="component" value="Unassembled WGS sequence"/>
</dbReference>
<keyword evidence="2" id="KW-0472">Membrane</keyword>
<proteinExistence type="predicted"/>
<feature type="domain" description="AprE-like beta-barrel" evidence="3">
    <location>
        <begin position="297"/>
        <end position="388"/>
    </location>
</feature>
<dbReference type="Gene3D" id="2.40.30.170">
    <property type="match status" value="1"/>
</dbReference>
<sequence>MFRPEALMTHKDRLSGEVAIAVPVPWQSVGYLIFGGVALGLLFLSLASYSRVETVTGMITPNTGVANIVPTRAGMIASLAVRDGQNVFAGAVLATIRAEEDGAAVQTPAALVQSAIDRQDASLVAQSDAALAAAHAQGAQLAAQRSGLVAEIVQLQSQITTQQALIASAQKDLDRARSIADRGFISGRDLQVREETLLARQQGLSQIEQALAAKRAALAENERSNGQILAQARAQNASLSATRAQVAQQAASATGARSYVLRAPVAGRVTALTARVGQPASPQGQLMVIVPAGAKLHAELAVPSAAIGFVKPGQQVRLAIDAFPYQRFGTVTGIVQTVSASAINAQGPNGATIAVYPVTVAVDKTSVSAYGRNEALVSGMTLNARIVTDKQSLLEYLFEPLFAVRQR</sequence>
<dbReference type="EMBL" id="RWJI01000001">
    <property type="protein sequence ID" value="RRQ52515.1"/>
    <property type="molecule type" value="Genomic_DNA"/>
</dbReference>
<keyword evidence="2" id="KW-1133">Transmembrane helix</keyword>
<evidence type="ECO:0000256" key="1">
    <source>
        <dbReference type="SAM" id="Coils"/>
    </source>
</evidence>
<dbReference type="InterPro" id="IPR050739">
    <property type="entry name" value="MFP"/>
</dbReference>
<evidence type="ECO:0000313" key="5">
    <source>
        <dbReference type="Proteomes" id="UP000268553"/>
    </source>
</evidence>
<dbReference type="InterPro" id="IPR058982">
    <property type="entry name" value="Beta-barrel_AprE"/>
</dbReference>
<feature type="coiled-coil region" evidence="1">
    <location>
        <begin position="204"/>
        <end position="249"/>
    </location>
</feature>
<dbReference type="Pfam" id="PF26002">
    <property type="entry name" value="Beta-barrel_AprE"/>
    <property type="match status" value="1"/>
</dbReference>
<keyword evidence="1" id="KW-0175">Coiled coil</keyword>
<reference evidence="4 5" key="1">
    <citation type="submission" date="2018-12" db="EMBL/GenBank/DDBJ databases">
        <authorList>
            <person name="Kim S.-J."/>
            <person name="Jung G.-Y."/>
        </authorList>
    </citation>
    <scope>NUCLEOTIDE SEQUENCE [LARGE SCALE GENOMIC DNA]</scope>
    <source>
        <strain evidence="4 5">03SU3-P</strain>
    </source>
</reference>
<dbReference type="PANTHER" id="PTHR30386:SF28">
    <property type="entry name" value="EXPORTED PROTEIN"/>
    <property type="match status" value="1"/>
</dbReference>
<feature type="transmembrane region" description="Helical" evidence="2">
    <location>
        <begin position="29"/>
        <end position="49"/>
    </location>
</feature>
<dbReference type="OrthoDB" id="9810980at2"/>
<dbReference type="RefSeq" id="WP_125230531.1">
    <property type="nucleotide sequence ID" value="NZ_RWJI01000001.1"/>
</dbReference>
<evidence type="ECO:0000313" key="4">
    <source>
        <dbReference type="EMBL" id="RRQ52515.1"/>
    </source>
</evidence>
<keyword evidence="5" id="KW-1185">Reference proteome</keyword>
<protein>
    <submittedName>
        <fullName evidence="4">HlyD family efflux transporter periplasmic adaptor subunit</fullName>
    </submittedName>
</protein>
<comment type="caution">
    <text evidence="4">The sequence shown here is derived from an EMBL/GenBank/DDBJ whole genome shotgun (WGS) entry which is preliminary data.</text>
</comment>
<organism evidence="4 5">
    <name type="scientific">Sphingorhabdus wooponensis</name>
    <dbReference type="NCBI Taxonomy" id="940136"/>
    <lineage>
        <taxon>Bacteria</taxon>
        <taxon>Pseudomonadati</taxon>
        <taxon>Pseudomonadota</taxon>
        <taxon>Alphaproteobacteria</taxon>
        <taxon>Sphingomonadales</taxon>
        <taxon>Sphingomonadaceae</taxon>
        <taxon>Sphingorhabdus</taxon>
    </lineage>
</organism>
<gene>
    <name evidence="4" type="ORF">D7D48_06675</name>
</gene>
<accession>A0A3R8R5N6</accession>
<dbReference type="PRINTS" id="PR01490">
    <property type="entry name" value="RTXTOXIND"/>
</dbReference>
<name>A0A3R8R5N6_9SPHN</name>
<dbReference type="AlphaFoldDB" id="A0A3R8R5N6"/>